<dbReference type="Gene3D" id="3.20.20.140">
    <property type="entry name" value="Metal-dependent hydrolases"/>
    <property type="match status" value="1"/>
</dbReference>
<evidence type="ECO:0000313" key="3">
    <source>
        <dbReference type="Proteomes" id="UP000580839"/>
    </source>
</evidence>
<dbReference type="SUPFAM" id="SSF51556">
    <property type="entry name" value="Metallo-dependent hydrolases"/>
    <property type="match status" value="1"/>
</dbReference>
<evidence type="ECO:0000259" key="1">
    <source>
        <dbReference type="Pfam" id="PF07969"/>
    </source>
</evidence>
<dbReference type="Gene3D" id="3.10.310.70">
    <property type="match status" value="1"/>
</dbReference>
<dbReference type="CDD" id="cd01300">
    <property type="entry name" value="YtcJ_like"/>
    <property type="match status" value="1"/>
</dbReference>
<dbReference type="AlphaFoldDB" id="A0A849SKF8"/>
<dbReference type="InterPro" id="IPR032466">
    <property type="entry name" value="Metal_Hydrolase"/>
</dbReference>
<dbReference type="InterPro" id="IPR013108">
    <property type="entry name" value="Amidohydro_3"/>
</dbReference>
<dbReference type="PANTHER" id="PTHR22642">
    <property type="entry name" value="IMIDAZOLONEPROPIONASE"/>
    <property type="match status" value="1"/>
</dbReference>
<feature type="domain" description="Amidohydrolase 3" evidence="1">
    <location>
        <begin position="54"/>
        <end position="525"/>
    </location>
</feature>
<dbReference type="Proteomes" id="UP000580839">
    <property type="component" value="Unassembled WGS sequence"/>
</dbReference>
<keyword evidence="2" id="KW-0378">Hydrolase</keyword>
<comment type="caution">
    <text evidence="2">The sequence shown here is derived from an EMBL/GenBank/DDBJ whole genome shotgun (WGS) entry which is preliminary data.</text>
</comment>
<dbReference type="Pfam" id="PF07969">
    <property type="entry name" value="Amidohydro_3"/>
    <property type="match status" value="1"/>
</dbReference>
<dbReference type="InterPro" id="IPR011059">
    <property type="entry name" value="Metal-dep_hydrolase_composite"/>
</dbReference>
<reference evidence="2 3" key="1">
    <citation type="submission" date="2020-04" db="EMBL/GenBank/DDBJ databases">
        <title>Metagenomic profiling of ammonia- and methane-oxidizing microorganisms in a Dutch drinking water treatment plant.</title>
        <authorList>
            <person name="Poghosyan L."/>
            <person name="Leucker S."/>
        </authorList>
    </citation>
    <scope>NUCLEOTIDE SEQUENCE [LARGE SCALE GENOMIC DNA]</scope>
    <source>
        <strain evidence="2">S-RSF-IL-03</strain>
    </source>
</reference>
<protein>
    <submittedName>
        <fullName evidence="2">Amidohydrolase</fullName>
    </submittedName>
</protein>
<dbReference type="GO" id="GO:0016810">
    <property type="term" value="F:hydrolase activity, acting on carbon-nitrogen (but not peptide) bonds"/>
    <property type="evidence" value="ECO:0007669"/>
    <property type="project" value="InterPro"/>
</dbReference>
<sequence length="542" mass="57122">MNTADLIVENARLWGVPTADGPRPDSIALRAGRIVAIGTRAELAPWRGAATRQIDARSASVTPGLTDAHLHLVAWARSAGELTIDPAATLAEVVERLRAFAATRDDAVLIGRGWVAEHWSDGPDWESLEAAAAGRAVVLHSKDFHAVWASRRAFELAGLDERVSDPAGGRFDRDRHGRLTGVAREHAVRPLVALAAPERDRDLARVRDAVARLHAEGITSVHVFEGPEESRVLRRALAGAPGGGVRVLAHVPHAQLDALLSVGIESGTGDDRFRIGGVKLFADGTLGSRTAAMLEPYDDGGGIGMELMSARELRETIARAFAGGVSCAVHAIGDRAVRSTLDAVEAAGEPARVRLRVPPRIEHAQLVHALDVPRFARLGVAASMQPSHAVTDTPTARTAWASRLDTAYPWRTLETAGARLAFGSDAPVEPPSGAGGLFACVARRAPGTSDESVMSPAQRLDLERALVGFTRGPAALDGRGRQGGRLEPGAHGDLVVWDRDLFAAAGDSLAAARPLATLLAGELVHRDASVAAEVGEVSTCRS</sequence>
<accession>A0A849SKF8</accession>
<dbReference type="InterPro" id="IPR033932">
    <property type="entry name" value="YtcJ-like"/>
</dbReference>
<dbReference type="PANTHER" id="PTHR22642:SF2">
    <property type="entry name" value="PROTEIN LONG AFTER FAR-RED 3"/>
    <property type="match status" value="1"/>
</dbReference>
<name>A0A849SKF8_UNCEI</name>
<dbReference type="Gene3D" id="2.30.40.10">
    <property type="entry name" value="Urease, subunit C, domain 1"/>
    <property type="match status" value="1"/>
</dbReference>
<organism evidence="2 3">
    <name type="scientific">Eiseniibacteriota bacterium</name>
    <dbReference type="NCBI Taxonomy" id="2212470"/>
    <lineage>
        <taxon>Bacteria</taxon>
        <taxon>Candidatus Eiseniibacteriota</taxon>
    </lineage>
</organism>
<gene>
    <name evidence="2" type="ORF">HOP12_12275</name>
</gene>
<evidence type="ECO:0000313" key="2">
    <source>
        <dbReference type="EMBL" id="NOT34931.1"/>
    </source>
</evidence>
<dbReference type="SUPFAM" id="SSF51338">
    <property type="entry name" value="Composite domain of metallo-dependent hydrolases"/>
    <property type="match status" value="1"/>
</dbReference>
<dbReference type="EMBL" id="JABFRW010000157">
    <property type="protein sequence ID" value="NOT34931.1"/>
    <property type="molecule type" value="Genomic_DNA"/>
</dbReference>
<proteinExistence type="predicted"/>